<organism evidence="1 2">
    <name type="scientific">Micromonospora echinofusca</name>
    <dbReference type="NCBI Taxonomy" id="47858"/>
    <lineage>
        <taxon>Bacteria</taxon>
        <taxon>Bacillati</taxon>
        <taxon>Actinomycetota</taxon>
        <taxon>Actinomycetes</taxon>
        <taxon>Micromonosporales</taxon>
        <taxon>Micromonosporaceae</taxon>
        <taxon>Micromonospora</taxon>
    </lineage>
</organism>
<gene>
    <name evidence="1" type="ORF">GSF22_34090</name>
</gene>
<feature type="non-terminal residue" evidence="1">
    <location>
        <position position="1"/>
    </location>
</feature>
<accession>A0ABS3W2G8</accession>
<reference evidence="1 2" key="1">
    <citation type="submission" date="2019-12" db="EMBL/GenBank/DDBJ databases">
        <title>Whole genome sequencing of endophytic Actinobacterium Micromonospora sp. MPMI6T.</title>
        <authorList>
            <person name="Evv R."/>
            <person name="Podile A.R."/>
        </authorList>
    </citation>
    <scope>NUCLEOTIDE SEQUENCE [LARGE SCALE GENOMIC DNA]</scope>
    <source>
        <strain evidence="1 2">MPMI6</strain>
    </source>
</reference>
<dbReference type="EMBL" id="WVUH01000735">
    <property type="protein sequence ID" value="MBO4210985.1"/>
    <property type="molecule type" value="Genomic_DNA"/>
</dbReference>
<sequence>SQRFIAQPGHLQNAILTVAGGQSEHPLSPFYRSGFADYAEGENTPLLPGELTHQIVITPNSSK</sequence>
<dbReference type="Gene3D" id="3.60.20.10">
    <property type="entry name" value="Glutamine Phosphoribosylpyrophosphate, subunit 1, domain 1"/>
    <property type="match status" value="1"/>
</dbReference>
<keyword evidence="2" id="KW-1185">Reference proteome</keyword>
<dbReference type="InterPro" id="IPR002692">
    <property type="entry name" value="S45"/>
</dbReference>
<dbReference type="SUPFAM" id="SSF56235">
    <property type="entry name" value="N-terminal nucleophile aminohydrolases (Ntn hydrolases)"/>
    <property type="match status" value="1"/>
</dbReference>
<protein>
    <submittedName>
        <fullName evidence="1">Uncharacterized protein</fullName>
    </submittedName>
</protein>
<evidence type="ECO:0000313" key="1">
    <source>
        <dbReference type="EMBL" id="MBO4210985.1"/>
    </source>
</evidence>
<evidence type="ECO:0000313" key="2">
    <source>
        <dbReference type="Proteomes" id="UP000823521"/>
    </source>
</evidence>
<name>A0ABS3W2G8_MICEH</name>
<dbReference type="InterPro" id="IPR029055">
    <property type="entry name" value="Ntn_hydrolases_N"/>
</dbReference>
<dbReference type="Proteomes" id="UP000823521">
    <property type="component" value="Unassembled WGS sequence"/>
</dbReference>
<proteinExistence type="predicted"/>
<comment type="caution">
    <text evidence="1">The sequence shown here is derived from an EMBL/GenBank/DDBJ whole genome shotgun (WGS) entry which is preliminary data.</text>
</comment>
<dbReference type="Pfam" id="PF01804">
    <property type="entry name" value="Penicil_amidase"/>
    <property type="match status" value="1"/>
</dbReference>